<proteinExistence type="predicted"/>
<evidence type="ECO:0000313" key="2">
    <source>
        <dbReference type="Proteomes" id="UP000002045"/>
    </source>
</evidence>
<gene>
    <name evidence="1" type="ordered locus">XBJ1_2118</name>
</gene>
<reference evidence="1" key="1">
    <citation type="journal article" date="2011" name="PLoS ONE">
        <title>The entomopathogenic bacterial endosymbionts xenorhabdus and photorhabdus: convergent lifestyles from divergent genomes.</title>
        <authorList>
            <person name="Chaston J.M."/>
            <person name="Suen G."/>
            <person name="Tucker S.L."/>
            <person name="Andersen A.W."/>
            <person name="Bhasin A."/>
            <person name="Bode E."/>
            <person name="Bode H.B."/>
            <person name="Brachmann A.O."/>
            <person name="Cowles C.E."/>
            <person name="Cowles K.N."/>
            <person name="Darby C."/>
            <person name="de Leon L."/>
            <person name="Drace K."/>
            <person name="Du Z."/>
            <person name="Givaudan A."/>
            <person name="Herbert Tran E.E."/>
            <person name="Jewell K.A."/>
            <person name="Knack J.J."/>
            <person name="Krasomil-Osterfeld K.C."/>
            <person name="Kukor R."/>
            <person name="Lanois A."/>
            <person name="Latreille P."/>
            <person name="Leimgruber N.K."/>
            <person name="Lipke C.M."/>
            <person name="Liu R."/>
            <person name="Lu X."/>
            <person name="Martens E.C."/>
            <person name="Marri P.R."/>
            <person name="Medigue C."/>
            <person name="Menard M.L."/>
            <person name="Miller N.M."/>
            <person name="Morales-Soto N."/>
            <person name="Norton S."/>
            <person name="Ogier J.C."/>
            <person name="Orchard S.S."/>
            <person name="Park D."/>
            <person name="Park Y."/>
            <person name="Qurollo B.A."/>
            <person name="Sugar D.R."/>
            <person name="Richards G.R."/>
            <person name="Rouy Z."/>
            <person name="Slominski B."/>
            <person name="Slominski K."/>
            <person name="Snyder H."/>
            <person name="Tjaden B.C."/>
            <person name="van der Hoeven R."/>
            <person name="Welch R.D."/>
            <person name="Wheeler C."/>
            <person name="Xiang B."/>
            <person name="Barbazuk B."/>
            <person name="Gaudriault S."/>
            <person name="Goodner B."/>
            <person name="Slater S.C."/>
            <person name="Forst S."/>
            <person name="Goldman B.S."/>
            <person name="Goodrich-Blair H."/>
        </authorList>
    </citation>
    <scope>NUCLEOTIDE SEQUENCE [LARGE SCALE GENOMIC DNA]</scope>
    <source>
        <strain evidence="1">SS-2004</strain>
    </source>
</reference>
<dbReference type="PROSITE" id="PS50096">
    <property type="entry name" value="IQ"/>
    <property type="match status" value="1"/>
</dbReference>
<dbReference type="KEGG" id="xbo:XBJ1_2118"/>
<organism evidence="1 2">
    <name type="scientific">Xenorhabdus bovienii (strain SS-2004)</name>
    <name type="common">Xenorhabdus nematophila subsp. bovienii</name>
    <dbReference type="NCBI Taxonomy" id="406818"/>
    <lineage>
        <taxon>Bacteria</taxon>
        <taxon>Pseudomonadati</taxon>
        <taxon>Pseudomonadota</taxon>
        <taxon>Gammaproteobacteria</taxon>
        <taxon>Enterobacterales</taxon>
        <taxon>Morganellaceae</taxon>
        <taxon>Xenorhabdus</taxon>
    </lineage>
</organism>
<dbReference type="HOGENOM" id="CLU_2775024_0_0_6"/>
<evidence type="ECO:0000313" key="1">
    <source>
        <dbReference type="EMBL" id="CBJ81244.1"/>
    </source>
</evidence>
<protein>
    <submittedName>
        <fullName evidence="1">Uncharacterized protein</fullName>
    </submittedName>
</protein>
<name>D3V3C9_XENBS</name>
<sequence length="73" mass="8692">MVLKLPGFLAERNYLMHTLYHQAIWQKVSNHSFYSITSEVFGWLRAIPEEQALLGIYLNLRGYLLRLQYTMLM</sequence>
<dbReference type="Proteomes" id="UP000002045">
    <property type="component" value="Chromosome"/>
</dbReference>
<dbReference type="AlphaFoldDB" id="D3V3C9"/>
<accession>D3V3C9</accession>
<dbReference type="EMBL" id="FN667741">
    <property type="protein sequence ID" value="CBJ81244.1"/>
    <property type="molecule type" value="Genomic_DNA"/>
</dbReference>